<proteinExistence type="predicted"/>
<name>A0ABU5ZWJ1_9FLAO</name>
<dbReference type="RefSeq" id="WP_324180269.1">
    <property type="nucleotide sequence ID" value="NZ_BAABAW010000024.1"/>
</dbReference>
<reference evidence="1 2" key="1">
    <citation type="journal article" date="2013" name="Int. J. Syst. Evol. Microbiol.">
        <title>Aquimarina gracilis sp. nov., isolated from the gut microflora of a mussel, Mytilus coruscus, and emended description of Aquimarina spongiae.</title>
        <authorList>
            <person name="Park S.C."/>
            <person name="Choe H.N."/>
            <person name="Baik K.S."/>
            <person name="Seong C.N."/>
        </authorList>
    </citation>
    <scope>NUCLEOTIDE SEQUENCE [LARGE SCALE GENOMIC DNA]</scope>
    <source>
        <strain evidence="1 2">PSC32</strain>
    </source>
</reference>
<evidence type="ECO:0008006" key="3">
    <source>
        <dbReference type="Google" id="ProtNLM"/>
    </source>
</evidence>
<evidence type="ECO:0000313" key="2">
    <source>
        <dbReference type="Proteomes" id="UP001327027"/>
    </source>
</evidence>
<evidence type="ECO:0000313" key="1">
    <source>
        <dbReference type="EMBL" id="MEB3346244.1"/>
    </source>
</evidence>
<organism evidence="1 2">
    <name type="scientific">Aquimarina gracilis</name>
    <dbReference type="NCBI Taxonomy" id="874422"/>
    <lineage>
        <taxon>Bacteria</taxon>
        <taxon>Pseudomonadati</taxon>
        <taxon>Bacteroidota</taxon>
        <taxon>Flavobacteriia</taxon>
        <taxon>Flavobacteriales</taxon>
        <taxon>Flavobacteriaceae</taxon>
        <taxon>Aquimarina</taxon>
    </lineage>
</organism>
<sequence length="54" mass="6071">MKKKGMQNIDLKKITIARINTDAMKNIEGGSSVLTSEYFENANGVVVDHCYHEK</sequence>
<accession>A0ABU5ZWJ1</accession>
<dbReference type="Proteomes" id="UP001327027">
    <property type="component" value="Unassembled WGS sequence"/>
</dbReference>
<gene>
    <name evidence="1" type="ORF">U6A24_12270</name>
</gene>
<keyword evidence="2" id="KW-1185">Reference proteome</keyword>
<dbReference type="EMBL" id="JAYKLX010000005">
    <property type="protein sequence ID" value="MEB3346244.1"/>
    <property type="molecule type" value="Genomic_DNA"/>
</dbReference>
<comment type="caution">
    <text evidence="1">The sequence shown here is derived from an EMBL/GenBank/DDBJ whole genome shotgun (WGS) entry which is preliminary data.</text>
</comment>
<protein>
    <recommendedName>
        <fullName evidence="3">Bacteriocin-like protein</fullName>
    </recommendedName>
</protein>